<evidence type="ECO:0000256" key="5">
    <source>
        <dbReference type="ARBA" id="ARBA00022927"/>
    </source>
</evidence>
<dbReference type="GO" id="GO:0017056">
    <property type="term" value="F:structural constituent of nuclear pore"/>
    <property type="evidence" value="ECO:0007669"/>
    <property type="project" value="TreeGrafter"/>
</dbReference>
<dbReference type="GeneID" id="4386761"/>
<keyword evidence="7 9" id="KW-0906">Nuclear pore complex</keyword>
<dbReference type="PANTHER" id="PTHR13373">
    <property type="entry name" value="FROUNT PROTEIN-RELATED"/>
    <property type="match status" value="1"/>
</dbReference>
<dbReference type="AlphaFoldDB" id="Q2HGD4"/>
<dbReference type="InParanoid" id="Q2HGD4"/>
<dbReference type="PANTHER" id="PTHR13373:SF21">
    <property type="entry name" value="NUCLEAR PORE COMPLEX PROTEIN NUP85"/>
    <property type="match status" value="1"/>
</dbReference>
<evidence type="ECO:0000256" key="1">
    <source>
        <dbReference type="ARBA" id="ARBA00004567"/>
    </source>
</evidence>
<dbReference type="HOGENOM" id="CLU_002336_1_0_1"/>
<feature type="compositionally biased region" description="Polar residues" evidence="10">
    <location>
        <begin position="36"/>
        <end position="48"/>
    </location>
</feature>
<feature type="region of interest" description="Disordered" evidence="10">
    <location>
        <begin position="200"/>
        <end position="270"/>
    </location>
</feature>
<feature type="compositionally biased region" description="Acidic residues" evidence="10">
    <location>
        <begin position="261"/>
        <end position="270"/>
    </location>
</feature>
<feature type="region of interest" description="Disordered" evidence="10">
    <location>
        <begin position="1"/>
        <end position="162"/>
    </location>
</feature>
<keyword evidence="5 9" id="KW-0653">Protein transport</keyword>
<dbReference type="OMA" id="YKPSPAC"/>
<dbReference type="GO" id="GO:0006406">
    <property type="term" value="P:mRNA export from nucleus"/>
    <property type="evidence" value="ECO:0007669"/>
    <property type="project" value="TreeGrafter"/>
</dbReference>
<dbReference type="GO" id="GO:0031080">
    <property type="term" value="C:nuclear pore outer ring"/>
    <property type="evidence" value="ECO:0007669"/>
    <property type="project" value="TreeGrafter"/>
</dbReference>
<keyword evidence="4 9" id="KW-0509">mRNA transport</keyword>
<dbReference type="GO" id="GO:0031965">
    <property type="term" value="C:nuclear membrane"/>
    <property type="evidence" value="ECO:0007669"/>
    <property type="project" value="UniProtKB-UniRule"/>
</dbReference>
<evidence type="ECO:0000256" key="2">
    <source>
        <dbReference type="ARBA" id="ARBA00005573"/>
    </source>
</evidence>
<keyword evidence="3 9" id="KW-0813">Transport</keyword>
<feature type="compositionally biased region" description="Polar residues" evidence="10">
    <location>
        <begin position="1"/>
        <end position="16"/>
    </location>
</feature>
<dbReference type="GO" id="GO:0006606">
    <property type="term" value="P:protein import into nucleus"/>
    <property type="evidence" value="ECO:0007669"/>
    <property type="project" value="TreeGrafter"/>
</dbReference>
<keyword evidence="12" id="KW-1185">Reference proteome</keyword>
<keyword evidence="9" id="KW-0472">Membrane</keyword>
<evidence type="ECO:0000256" key="10">
    <source>
        <dbReference type="SAM" id="MobiDB-lite"/>
    </source>
</evidence>
<dbReference type="Proteomes" id="UP000001056">
    <property type="component" value="Unassembled WGS sequence"/>
</dbReference>
<comment type="similarity">
    <text evidence="2 9">Belongs to the nucleoporin Nup85 family.</text>
</comment>
<evidence type="ECO:0000256" key="7">
    <source>
        <dbReference type="ARBA" id="ARBA00023132"/>
    </source>
</evidence>
<gene>
    <name evidence="11" type="ORF">CHGG_00720</name>
</gene>
<evidence type="ECO:0000256" key="3">
    <source>
        <dbReference type="ARBA" id="ARBA00022448"/>
    </source>
</evidence>
<comment type="subunit">
    <text evidence="9">Component of the nuclear pore complex (NPC).</text>
</comment>
<organism evidence="11 12">
    <name type="scientific">Chaetomium globosum (strain ATCC 6205 / CBS 148.51 / DSM 1962 / NBRC 6347 / NRRL 1970)</name>
    <name type="common">Soil fungus</name>
    <dbReference type="NCBI Taxonomy" id="306901"/>
    <lineage>
        <taxon>Eukaryota</taxon>
        <taxon>Fungi</taxon>
        <taxon>Dikarya</taxon>
        <taxon>Ascomycota</taxon>
        <taxon>Pezizomycotina</taxon>
        <taxon>Sordariomycetes</taxon>
        <taxon>Sordariomycetidae</taxon>
        <taxon>Sordariales</taxon>
        <taxon>Chaetomiaceae</taxon>
        <taxon>Chaetomium</taxon>
    </lineage>
</organism>
<evidence type="ECO:0000313" key="11">
    <source>
        <dbReference type="EMBL" id="EAQ92485.1"/>
    </source>
</evidence>
<evidence type="ECO:0000256" key="6">
    <source>
        <dbReference type="ARBA" id="ARBA00023010"/>
    </source>
</evidence>
<name>Q2HGD4_CHAGB</name>
<accession>Q2HGD4</accession>
<dbReference type="Pfam" id="PF07575">
    <property type="entry name" value="Nucleopor_Nup85"/>
    <property type="match status" value="2"/>
</dbReference>
<dbReference type="OrthoDB" id="5422384at2759"/>
<comment type="function">
    <text evidence="9">Functions as a component of the nuclear pore complex (NPC).</text>
</comment>
<protein>
    <recommendedName>
        <fullName evidence="9">Nuclear pore complex protein Nup85</fullName>
    </recommendedName>
</protein>
<dbReference type="GO" id="GO:0045893">
    <property type="term" value="P:positive regulation of DNA-templated transcription"/>
    <property type="evidence" value="ECO:0007669"/>
    <property type="project" value="TreeGrafter"/>
</dbReference>
<evidence type="ECO:0000256" key="8">
    <source>
        <dbReference type="ARBA" id="ARBA00023242"/>
    </source>
</evidence>
<sequence length="1206" mass="129647">MSTPFNFHLPSTTRNSIFDPDPPALPSTPDRARAKQPSSKSHPATTTADPLYTNASHRSTTPSGPPPPSARGGAGAGAGADDDDDPHNSSTASFTPAGAPSASYLGSSLLRGMSTARGSAGGAGGREQPARGLFTAGVGAGAGAGEGAPPPRGLFTGGGGFSDAGGGGSSRGGLFTGIGGGFDSAGGFAGLGDGKKNLFAGTGTQKRNAPLGRSIIRGPGHTRQPSRLSRAVAVDEEEESPRLGGRAAAPAPASKTFGVPFDDDDDEEGESDMWLDLPSTAGTGAGLPTVGDESDLLMMATPAATERVRREAEDIFRASSFPAGGPVRRTEYHYAALAKDVYQQMGTAQVTETPQVILGTENLLAMLYDEGVGEAEDEEKMDDTLATVSAKVAALWKGHVDKLPRPTEDHAAEIGPGPHASPFEKANYLANLALQIHHTRYEESGMARAEPLPETLFRWLNEYHDMYGNQVEEILRYRPSPACHSLFWQAVFIALLRGKVSDAARLLYQAGWGHVRRGQRGEYAYVDRALENVQRAVDETIGVLESCPGYDGNWEIWNSDWTLFRVRAQGSLEHLRRFAEGKDSAFGESTFSASNTSARGRQSMAGLARRAESQVPWEIYENLNIVFDIVLGQQGAILEAAQDWLEATVGLFGWWDERKSHTDKPFSMSQSLSRSQALVLASTPAADTDSYLDRLAHTFHLAVESDFHFNSQNAVEIGMACLFEDNIKGVIGLLRGWSLPVAAAVAEIASLGKWLPPHHPSGVFGLEDLDMDDLEVLGMDPGAPDEIDGIKDSTLVQYAQALADYDGLSTVKDRLGVSREGWELSISVLGRMDSPERSEEMVRDVVEHLVQELHVDSNATVDRLWLLLNELGMIEFAEDTTQAYGDILARESHRYGEAMWYYALAHRPNKVREVMNLLISYSLIQSTAFPPANDLDDYLHKLLTDRQNTLEQCANQDMEAAELLGKMLSGYASLRQFYDIRDNEHALPHATPHARRQQAATALVSVIASSDDNIRGGLFDQTRDGIVSEDFLLALLGEALVFVSNPDDTSVHHHHHGHGYGHPADPVGPAVSLDQIDVILKAIEDLQAVGDRVYHASDEFLQLVLASAPGGLKGSTPADLLKKNAADGGGQGGNVMLAGSSLVASQLQRSLTGGGALGKVAVKRGWDWRAEVTTKTRGRDVMKRLRLGLAKDLAGLWLEEAGEMVW</sequence>
<comment type="subcellular location">
    <subcellularLocation>
        <location evidence="1 9">Nucleus</location>
        <location evidence="1 9">Nuclear pore complex</location>
    </subcellularLocation>
</comment>
<evidence type="ECO:0000256" key="4">
    <source>
        <dbReference type="ARBA" id="ARBA00022816"/>
    </source>
</evidence>
<evidence type="ECO:0000256" key="9">
    <source>
        <dbReference type="RuleBase" id="RU365073"/>
    </source>
</evidence>
<dbReference type="VEuPathDB" id="FungiDB:CHGG_00720"/>
<proteinExistence type="inferred from homology"/>
<dbReference type="RefSeq" id="XP_001219941.1">
    <property type="nucleotide sequence ID" value="XM_001219940.1"/>
</dbReference>
<dbReference type="eggNOG" id="ENOG502SIA5">
    <property type="taxonomic scope" value="Eukaryota"/>
</dbReference>
<dbReference type="EMBL" id="CH408029">
    <property type="protein sequence ID" value="EAQ92485.1"/>
    <property type="molecule type" value="Genomic_DNA"/>
</dbReference>
<evidence type="ECO:0000313" key="12">
    <source>
        <dbReference type="Proteomes" id="UP000001056"/>
    </source>
</evidence>
<reference evidence="12" key="1">
    <citation type="journal article" date="2015" name="Genome Announc.">
        <title>Draft genome sequence of the cellulolytic fungus Chaetomium globosum.</title>
        <authorList>
            <person name="Cuomo C.A."/>
            <person name="Untereiner W.A."/>
            <person name="Ma L.-J."/>
            <person name="Grabherr M."/>
            <person name="Birren B.W."/>
        </authorList>
    </citation>
    <scope>NUCLEOTIDE SEQUENCE [LARGE SCALE GENOMIC DNA]</scope>
    <source>
        <strain evidence="12">ATCC 6205 / CBS 148.51 / DSM 1962 / NBRC 6347 / NRRL 1970</strain>
    </source>
</reference>
<dbReference type="InterPro" id="IPR011502">
    <property type="entry name" value="Nucleoporin_Nup85"/>
</dbReference>
<dbReference type="STRING" id="306901.Q2HGD4"/>
<keyword evidence="8 9" id="KW-0539">Nucleus</keyword>
<keyword evidence="6 9" id="KW-0811">Translocation</keyword>